<name>A0A1I5F5M1_PSUAM</name>
<proteinExistence type="predicted"/>
<dbReference type="InterPro" id="IPR021903">
    <property type="entry name" value="DUF3515"/>
</dbReference>
<evidence type="ECO:0008006" key="4">
    <source>
        <dbReference type="Google" id="ProtNLM"/>
    </source>
</evidence>
<gene>
    <name evidence="2" type="ORF">SAMN05216207_103531</name>
</gene>
<keyword evidence="1" id="KW-0472">Membrane</keyword>
<dbReference type="AlphaFoldDB" id="A0A1I5F5M1"/>
<protein>
    <recommendedName>
        <fullName evidence="4">DUF3515 domain-containing protein</fullName>
    </recommendedName>
</protein>
<dbReference type="Proteomes" id="UP000199614">
    <property type="component" value="Unassembled WGS sequence"/>
</dbReference>
<evidence type="ECO:0000256" key="1">
    <source>
        <dbReference type="SAM" id="Phobius"/>
    </source>
</evidence>
<evidence type="ECO:0000313" key="3">
    <source>
        <dbReference type="Proteomes" id="UP000199614"/>
    </source>
</evidence>
<keyword evidence="1" id="KW-1133">Transmembrane helix</keyword>
<organism evidence="2 3">
    <name type="scientific">Pseudonocardia ammonioxydans</name>
    <dbReference type="NCBI Taxonomy" id="260086"/>
    <lineage>
        <taxon>Bacteria</taxon>
        <taxon>Bacillati</taxon>
        <taxon>Actinomycetota</taxon>
        <taxon>Actinomycetes</taxon>
        <taxon>Pseudonocardiales</taxon>
        <taxon>Pseudonocardiaceae</taxon>
        <taxon>Pseudonocardia</taxon>
    </lineage>
</organism>
<accession>A0A1I5F5M1</accession>
<sequence>MGVAGKRGRGPVSVPVAFAIALPLVLALVVAALGIHSRVTAGPDTGSLALPPQPAPQASTPQCDAVLGALPAELPGDPGPDGAAQLPPRELDPAVPGARAWVAEPEPVVLRCGTERPAELVPTASLIVVNGVTWLPLSAPEGARSTTYSAVDRHVHLELTAPAEIGPGPLQAVSDAISATLPAQG</sequence>
<dbReference type="RefSeq" id="WP_245773808.1">
    <property type="nucleotide sequence ID" value="NZ_FOUY01000035.1"/>
</dbReference>
<feature type="transmembrane region" description="Helical" evidence="1">
    <location>
        <begin position="12"/>
        <end position="35"/>
    </location>
</feature>
<keyword evidence="1" id="KW-0812">Transmembrane</keyword>
<keyword evidence="3" id="KW-1185">Reference proteome</keyword>
<dbReference type="Pfam" id="PF12028">
    <property type="entry name" value="DUF3515"/>
    <property type="match status" value="1"/>
</dbReference>
<dbReference type="STRING" id="260086.SAMN05216207_103531"/>
<dbReference type="EMBL" id="FOUY01000035">
    <property type="protein sequence ID" value="SFO19088.1"/>
    <property type="molecule type" value="Genomic_DNA"/>
</dbReference>
<reference evidence="2 3" key="1">
    <citation type="submission" date="2016-10" db="EMBL/GenBank/DDBJ databases">
        <authorList>
            <person name="de Groot N.N."/>
        </authorList>
    </citation>
    <scope>NUCLEOTIDE SEQUENCE [LARGE SCALE GENOMIC DNA]</scope>
    <source>
        <strain evidence="2 3">CGMCC 4.1877</strain>
    </source>
</reference>
<evidence type="ECO:0000313" key="2">
    <source>
        <dbReference type="EMBL" id="SFO19088.1"/>
    </source>
</evidence>